<dbReference type="GO" id="GO:0042121">
    <property type="term" value="P:alginic acid biosynthetic process"/>
    <property type="evidence" value="ECO:0007669"/>
    <property type="project" value="UniProtKB-UniPathway"/>
</dbReference>
<gene>
    <name evidence="8" type="ORF">B0F88_107116</name>
</gene>
<evidence type="ECO:0000313" key="8">
    <source>
        <dbReference type="EMBL" id="PPK71592.1"/>
    </source>
</evidence>
<feature type="domain" description="AlgX/AlgJ SGNH hydrolase-like" evidence="7">
    <location>
        <begin position="102"/>
        <end position="302"/>
    </location>
</feature>
<dbReference type="GO" id="GO:0016787">
    <property type="term" value="F:hydrolase activity"/>
    <property type="evidence" value="ECO:0007669"/>
    <property type="project" value="UniProtKB-KW"/>
</dbReference>
<keyword evidence="5" id="KW-0574">Periplasm</keyword>
<dbReference type="GO" id="GO:0042597">
    <property type="term" value="C:periplasmic space"/>
    <property type="evidence" value="ECO:0007669"/>
    <property type="project" value="UniProtKB-SubCell"/>
</dbReference>
<name>A0A2S6H288_9GAMM</name>
<sequence length="678" mass="76405">MTIIVMLIFPILGIQWHNLTLQERTQPIAQPAQFWKGFFKREWQPFLEQRFLSHIGSLRSILIRSYNETIYCLFPTRPNSGYIWTPEFGFYPVDAIRRLNDDVLHHETIKQHYQRSARRLRILQEMLSHHGVALLVVTPPPKVRVYPEYAAPYLIAPAETIMSRAVSYGDVLEESGVNVLNIQRIFAQRKAASPWPFFTTTSFHWSYWAGCMMTDEIMRKAEALTGHPFFTINCSNVEYGKSKWSDTDVASILNIFSTDAIIGEAPFPKITPQQSPGEESRKIIIIGDSFSDQIVYALTQALPEMSWSPGWLTRYDSFISRQTIGMGGRVTAQTPLQQSTALPEILTKELLVMEVSDGNISRDNPDRMEFGATQVLLDGLLTKTDAGMVDPKRFLVQGWRDLGNKQWRTTGHKASFAIRPPTNGNRIQLTLDVENLSSDQSIPRRLDILVDGKSIGQATLAQGRGMLELTVPSTFQWQDDLVTEISLQDASGQPLAMLLHGVQMLGAGTDKAANKRISIEVLPSAQILDQAGIRTVNLINSEESEDVLVGGLSSLESNDKESWRWALGPATRIKFYIDPAWPEQARQLLLKFAFKNGVPIPDQTVTIRLNGKDIRHFSSEEIGIQKQVDADMALTAKQGLNVLEIVYQDWNHGKKNYGSNDPRQLAVVVMHLSLQETK</sequence>
<dbReference type="Pfam" id="PF16822">
    <property type="entry name" value="ALGX"/>
    <property type="match status" value="1"/>
</dbReference>
<keyword evidence="6" id="KW-0016">Alginate biosynthesis</keyword>
<dbReference type="RefSeq" id="WP_181049880.1">
    <property type="nucleotide sequence ID" value="NZ_PTIY01000007.1"/>
</dbReference>
<keyword evidence="3 8" id="KW-0808">Transferase</keyword>
<dbReference type="EMBL" id="PTIY01000007">
    <property type="protein sequence ID" value="PPK71592.1"/>
    <property type="molecule type" value="Genomic_DNA"/>
</dbReference>
<comment type="caution">
    <text evidence="8">The sequence shown here is derived from an EMBL/GenBank/DDBJ whole genome shotgun (WGS) entry which is preliminary data.</text>
</comment>
<keyword evidence="4" id="KW-0732">Signal</keyword>
<evidence type="ECO:0000256" key="1">
    <source>
        <dbReference type="ARBA" id="ARBA00004418"/>
    </source>
</evidence>
<dbReference type="InterPro" id="IPR031811">
    <property type="entry name" value="ALGX/ALGJ_SGNH-like"/>
</dbReference>
<evidence type="ECO:0000256" key="4">
    <source>
        <dbReference type="ARBA" id="ARBA00022729"/>
    </source>
</evidence>
<keyword evidence="8" id="KW-0378">Hydrolase</keyword>
<evidence type="ECO:0000259" key="7">
    <source>
        <dbReference type="Pfam" id="PF16822"/>
    </source>
</evidence>
<comment type="pathway">
    <text evidence="2">Glycan biosynthesis; alginate biosynthesis.</text>
</comment>
<dbReference type="AlphaFoldDB" id="A0A2S6H288"/>
<proteinExistence type="predicted"/>
<dbReference type="UniPathway" id="UPA00286"/>
<evidence type="ECO:0000256" key="3">
    <source>
        <dbReference type="ARBA" id="ARBA00022679"/>
    </source>
</evidence>
<evidence type="ECO:0000256" key="5">
    <source>
        <dbReference type="ARBA" id="ARBA00022764"/>
    </source>
</evidence>
<keyword evidence="9" id="KW-1185">Reference proteome</keyword>
<accession>A0A2S6H288</accession>
<evidence type="ECO:0000256" key="2">
    <source>
        <dbReference type="ARBA" id="ARBA00005182"/>
    </source>
</evidence>
<evidence type="ECO:0000313" key="9">
    <source>
        <dbReference type="Proteomes" id="UP000238071"/>
    </source>
</evidence>
<reference evidence="8 9" key="1">
    <citation type="submission" date="2018-02" db="EMBL/GenBank/DDBJ databases">
        <title>Subsurface microbial communities from deep shales in Ohio and West Virginia, USA.</title>
        <authorList>
            <person name="Wrighton K."/>
        </authorList>
    </citation>
    <scope>NUCLEOTIDE SEQUENCE [LARGE SCALE GENOMIC DNA]</scope>
    <source>
        <strain evidence="8 9">OWC-G53F</strain>
    </source>
</reference>
<evidence type="ECO:0000256" key="6">
    <source>
        <dbReference type="ARBA" id="ARBA00022841"/>
    </source>
</evidence>
<dbReference type="Proteomes" id="UP000238071">
    <property type="component" value="Unassembled WGS sequence"/>
</dbReference>
<protein>
    <submittedName>
        <fullName evidence="8">Acetyltransferase AlgX (SGNH hydrolase-like protein)</fullName>
    </submittedName>
</protein>
<organism evidence="8 9">
    <name type="scientific">Methylobacter tundripaludum</name>
    <dbReference type="NCBI Taxonomy" id="173365"/>
    <lineage>
        <taxon>Bacteria</taxon>
        <taxon>Pseudomonadati</taxon>
        <taxon>Pseudomonadota</taxon>
        <taxon>Gammaproteobacteria</taxon>
        <taxon>Methylococcales</taxon>
        <taxon>Methylococcaceae</taxon>
        <taxon>Methylobacter</taxon>
    </lineage>
</organism>
<dbReference type="GO" id="GO:0016740">
    <property type="term" value="F:transferase activity"/>
    <property type="evidence" value="ECO:0007669"/>
    <property type="project" value="UniProtKB-KW"/>
</dbReference>
<comment type="subcellular location">
    <subcellularLocation>
        <location evidence="1">Periplasm</location>
    </subcellularLocation>
</comment>